<protein>
    <submittedName>
        <fullName evidence="2">Uncharacterized protein</fullName>
    </submittedName>
</protein>
<evidence type="ECO:0000256" key="1">
    <source>
        <dbReference type="SAM" id="MobiDB-lite"/>
    </source>
</evidence>
<accession>A0A9D4URI3</accession>
<feature type="region of interest" description="Disordered" evidence="1">
    <location>
        <begin position="68"/>
        <end position="92"/>
    </location>
</feature>
<feature type="non-terminal residue" evidence="2">
    <location>
        <position position="1"/>
    </location>
</feature>
<dbReference type="AlphaFoldDB" id="A0A9D4URI3"/>
<reference evidence="2" key="1">
    <citation type="submission" date="2021-01" db="EMBL/GenBank/DDBJ databases">
        <title>Adiantum capillus-veneris genome.</title>
        <authorList>
            <person name="Fang Y."/>
            <person name="Liao Q."/>
        </authorList>
    </citation>
    <scope>NUCLEOTIDE SEQUENCE</scope>
    <source>
        <strain evidence="2">H3</strain>
        <tissue evidence="2">Leaf</tissue>
    </source>
</reference>
<keyword evidence="3" id="KW-1185">Reference proteome</keyword>
<dbReference type="EMBL" id="JABFUD020000012">
    <property type="protein sequence ID" value="KAI5072651.1"/>
    <property type="molecule type" value="Genomic_DNA"/>
</dbReference>
<dbReference type="Proteomes" id="UP000886520">
    <property type="component" value="Chromosome 12"/>
</dbReference>
<evidence type="ECO:0000313" key="3">
    <source>
        <dbReference type="Proteomes" id="UP000886520"/>
    </source>
</evidence>
<evidence type="ECO:0000313" key="2">
    <source>
        <dbReference type="EMBL" id="KAI5072651.1"/>
    </source>
</evidence>
<proteinExistence type="predicted"/>
<comment type="caution">
    <text evidence="2">The sequence shown here is derived from an EMBL/GenBank/DDBJ whole genome shotgun (WGS) entry which is preliminary data.</text>
</comment>
<gene>
    <name evidence="2" type="ORF">GOP47_0012757</name>
</gene>
<organism evidence="2 3">
    <name type="scientific">Adiantum capillus-veneris</name>
    <name type="common">Maidenhair fern</name>
    <dbReference type="NCBI Taxonomy" id="13818"/>
    <lineage>
        <taxon>Eukaryota</taxon>
        <taxon>Viridiplantae</taxon>
        <taxon>Streptophyta</taxon>
        <taxon>Embryophyta</taxon>
        <taxon>Tracheophyta</taxon>
        <taxon>Polypodiopsida</taxon>
        <taxon>Polypodiidae</taxon>
        <taxon>Polypodiales</taxon>
        <taxon>Pteridineae</taxon>
        <taxon>Pteridaceae</taxon>
        <taxon>Vittarioideae</taxon>
        <taxon>Adiantum</taxon>
    </lineage>
</organism>
<sequence>AGRSRNKHSSPCIWCCSHHIHSPSTLHDAWTTSSSFLAPLNGHAPADSDQYFQPFSFEGLYQSNTQLNSTSLNQLPSPRPSPSTPFDPGGNVDPTPLPLVKIHLLNLVATEATTFQACYTQLNLQLILLRGRKINNHEAVYFFHLQGRYDGVQVSRTKTLHADFIADFPGILASLIHKKWDLNNLMKENLDPS</sequence>
<name>A0A9D4URI3_ADICA</name>